<keyword evidence="2" id="KW-1185">Reference proteome</keyword>
<protein>
    <submittedName>
        <fullName evidence="1">Uncharacterized protein</fullName>
    </submittedName>
</protein>
<dbReference type="EMBL" id="CASHSV030000716">
    <property type="protein sequence ID" value="CAJ2674233.1"/>
    <property type="molecule type" value="Genomic_DNA"/>
</dbReference>
<name>A0ACB0LY33_TRIPR</name>
<evidence type="ECO:0000313" key="1">
    <source>
        <dbReference type="EMBL" id="CAJ2674233.1"/>
    </source>
</evidence>
<organism evidence="1 2">
    <name type="scientific">Trifolium pratense</name>
    <name type="common">Red clover</name>
    <dbReference type="NCBI Taxonomy" id="57577"/>
    <lineage>
        <taxon>Eukaryota</taxon>
        <taxon>Viridiplantae</taxon>
        <taxon>Streptophyta</taxon>
        <taxon>Embryophyta</taxon>
        <taxon>Tracheophyta</taxon>
        <taxon>Spermatophyta</taxon>
        <taxon>Magnoliopsida</taxon>
        <taxon>eudicotyledons</taxon>
        <taxon>Gunneridae</taxon>
        <taxon>Pentapetalae</taxon>
        <taxon>rosids</taxon>
        <taxon>fabids</taxon>
        <taxon>Fabales</taxon>
        <taxon>Fabaceae</taxon>
        <taxon>Papilionoideae</taxon>
        <taxon>50 kb inversion clade</taxon>
        <taxon>NPAAA clade</taxon>
        <taxon>Hologalegina</taxon>
        <taxon>IRL clade</taxon>
        <taxon>Trifolieae</taxon>
        <taxon>Trifolium</taxon>
    </lineage>
</organism>
<gene>
    <name evidence="1" type="ORF">MILVUS5_LOCUS37524</name>
</gene>
<evidence type="ECO:0000313" key="2">
    <source>
        <dbReference type="Proteomes" id="UP001177021"/>
    </source>
</evidence>
<proteinExistence type="predicted"/>
<reference evidence="1" key="1">
    <citation type="submission" date="2023-10" db="EMBL/GenBank/DDBJ databases">
        <authorList>
            <person name="Rodriguez Cubillos JULIANA M."/>
            <person name="De Vega J."/>
        </authorList>
    </citation>
    <scope>NUCLEOTIDE SEQUENCE</scope>
</reference>
<accession>A0ACB0LY33</accession>
<sequence length="241" mass="26996">MYSIAKFSHTKDNSIAKFSHTKDTTMMNTTKRYTEISHFSHPKHKLTFQYSEFPFKCDGCKEIGIGSRYNCNICDYDLHMHCSIPSPSLFHPFYPKCCFQFLSKPPGDIPRYCNACEKSEVSSPCQRCGQKGRSWSYRSSCKKYNLHVACVREMIVESWHQIYVGRSNGRTTTMATMIETGVPLSLKSSLHTAQNGGGRSKGKVRKYAEMAGVAVQIVVSAVLGDPTVLIAGIMGSLMSRT</sequence>
<comment type="caution">
    <text evidence="1">The sequence shown here is derived from an EMBL/GenBank/DDBJ whole genome shotgun (WGS) entry which is preliminary data.</text>
</comment>
<dbReference type="Proteomes" id="UP001177021">
    <property type="component" value="Unassembled WGS sequence"/>
</dbReference>